<organism evidence="12 13">
    <name type="scientific">Azomonas agilis</name>
    <dbReference type="NCBI Taxonomy" id="116849"/>
    <lineage>
        <taxon>Bacteria</taxon>
        <taxon>Pseudomonadati</taxon>
        <taxon>Pseudomonadota</taxon>
        <taxon>Gammaproteobacteria</taxon>
        <taxon>Pseudomonadales</taxon>
        <taxon>Pseudomonadaceae</taxon>
        <taxon>Azomonas</taxon>
    </lineage>
</organism>
<accession>A0A562IYS7</accession>
<name>A0A562IYS7_9GAMM</name>
<evidence type="ECO:0000256" key="8">
    <source>
        <dbReference type="ARBA" id="ARBA00023136"/>
    </source>
</evidence>
<dbReference type="OrthoDB" id="9775513at2"/>
<dbReference type="GO" id="GO:0015031">
    <property type="term" value="P:protein transport"/>
    <property type="evidence" value="ECO:0007669"/>
    <property type="project" value="InterPro"/>
</dbReference>
<evidence type="ECO:0000256" key="5">
    <source>
        <dbReference type="ARBA" id="ARBA00022519"/>
    </source>
</evidence>
<dbReference type="PANTHER" id="PTHR30386">
    <property type="entry name" value="MEMBRANE FUSION SUBUNIT OF EMRAB-TOLC MULTIDRUG EFFLUX PUMP"/>
    <property type="match status" value="1"/>
</dbReference>
<evidence type="ECO:0000256" key="9">
    <source>
        <dbReference type="RuleBase" id="RU365093"/>
    </source>
</evidence>
<evidence type="ECO:0000259" key="11">
    <source>
        <dbReference type="Pfam" id="PF26002"/>
    </source>
</evidence>
<evidence type="ECO:0000256" key="3">
    <source>
        <dbReference type="ARBA" id="ARBA00022448"/>
    </source>
</evidence>
<dbReference type="InterPro" id="IPR050739">
    <property type="entry name" value="MFP"/>
</dbReference>
<dbReference type="GO" id="GO:0005886">
    <property type="term" value="C:plasma membrane"/>
    <property type="evidence" value="ECO:0007669"/>
    <property type="project" value="UniProtKB-SubCell"/>
</dbReference>
<dbReference type="Gene3D" id="2.40.30.170">
    <property type="match status" value="1"/>
</dbReference>
<evidence type="ECO:0000256" key="1">
    <source>
        <dbReference type="ARBA" id="ARBA00004377"/>
    </source>
</evidence>
<gene>
    <name evidence="12" type="ORF">LX59_00965</name>
</gene>
<evidence type="ECO:0000256" key="7">
    <source>
        <dbReference type="ARBA" id="ARBA00022989"/>
    </source>
</evidence>
<evidence type="ECO:0000313" key="12">
    <source>
        <dbReference type="EMBL" id="TWH76046.1"/>
    </source>
</evidence>
<sequence length="441" mass="48983">MSKSLTHLEGVDPDLPISDHWLKMLGAGVVFLVFGVFGAWAVLAPLDSAASATGVITVQTYRKTVQHLEGGIVKDLLVRDGDEVKVGDPLIILSDTQLRAEFEMVKSQLIASLAVEARLLAERDGKPSVDFSRMLEQNTPRAIEAKDSENQVFKARRLSHLGEISVLEKRVSQLREQIRGLETMIRTKGGLDKSYSGEIRELKELLAEGFVDKQRMLDQERKRDMLQTEVADHRTEIIKTGLQINETELQILQLKKDFNSEVVTQLAEVQTKNFDLKERMDALQDRIQRVVIRAPDSGMVLGMSVHTIGGVVSPATPLLDIVPSFSDLVIEAKVSPNDIDRVTIGRPANIRLTNYNAAITPVIDGVVSRISADRLLDETNNNNPYFLARISLTEDSIRRVAALKLVPGMPTEVLINTGERTLFQYLMQPAANAFAKSLIEK</sequence>
<dbReference type="InterPro" id="IPR058982">
    <property type="entry name" value="Beta-barrel_AprE"/>
</dbReference>
<reference evidence="12 13" key="1">
    <citation type="submission" date="2019-07" db="EMBL/GenBank/DDBJ databases">
        <title>Genomic Encyclopedia of Type Strains, Phase I: the one thousand microbial genomes (KMG-I) project.</title>
        <authorList>
            <person name="Kyrpides N."/>
        </authorList>
    </citation>
    <scope>NUCLEOTIDE SEQUENCE [LARGE SCALE GENOMIC DNA]</scope>
    <source>
        <strain evidence="12 13">DSM 375</strain>
    </source>
</reference>
<evidence type="ECO:0000313" key="13">
    <source>
        <dbReference type="Proteomes" id="UP000319627"/>
    </source>
</evidence>
<dbReference type="Pfam" id="PF26002">
    <property type="entry name" value="Beta-barrel_AprE"/>
    <property type="match status" value="1"/>
</dbReference>
<dbReference type="Proteomes" id="UP000319627">
    <property type="component" value="Unassembled WGS sequence"/>
</dbReference>
<keyword evidence="6 9" id="KW-0812">Transmembrane</keyword>
<feature type="domain" description="AprE-like long alpha-helical hairpin" evidence="10">
    <location>
        <begin position="99"/>
        <end position="286"/>
    </location>
</feature>
<keyword evidence="7 9" id="KW-1133">Transmembrane helix</keyword>
<dbReference type="PANTHER" id="PTHR30386:SF17">
    <property type="entry name" value="ALKALINE PROTEASE SECRETION PROTEIN APRE"/>
    <property type="match status" value="1"/>
</dbReference>
<evidence type="ECO:0000256" key="2">
    <source>
        <dbReference type="ARBA" id="ARBA00009477"/>
    </source>
</evidence>
<dbReference type="InterPro" id="IPR010129">
    <property type="entry name" value="T1SS_HlyD"/>
</dbReference>
<evidence type="ECO:0000256" key="6">
    <source>
        <dbReference type="ARBA" id="ARBA00022692"/>
    </source>
</evidence>
<comment type="similarity">
    <text evidence="2 9">Belongs to the membrane fusion protein (MFP) (TC 8.A.1) family.</text>
</comment>
<feature type="transmembrane region" description="Helical" evidence="9">
    <location>
        <begin position="21"/>
        <end position="43"/>
    </location>
</feature>
<dbReference type="Pfam" id="PF25994">
    <property type="entry name" value="HH_AprE"/>
    <property type="match status" value="1"/>
</dbReference>
<feature type="domain" description="AprE-like beta-barrel" evidence="11">
    <location>
        <begin position="328"/>
        <end position="418"/>
    </location>
</feature>
<comment type="caution">
    <text evidence="12">The sequence shown here is derived from an EMBL/GenBank/DDBJ whole genome shotgun (WGS) entry which is preliminary data.</text>
</comment>
<proteinExistence type="inferred from homology"/>
<keyword evidence="4 9" id="KW-1003">Cell membrane</keyword>
<evidence type="ECO:0000256" key="4">
    <source>
        <dbReference type="ARBA" id="ARBA00022475"/>
    </source>
</evidence>
<dbReference type="RefSeq" id="WP_144570705.1">
    <property type="nucleotide sequence ID" value="NZ_VLKG01000003.1"/>
</dbReference>
<keyword evidence="5 9" id="KW-0997">Cell inner membrane</keyword>
<dbReference type="AlphaFoldDB" id="A0A562IYS7"/>
<protein>
    <recommendedName>
        <fullName evidence="9">Membrane fusion protein (MFP) family protein</fullName>
    </recommendedName>
</protein>
<keyword evidence="3 9" id="KW-0813">Transport</keyword>
<dbReference type="PRINTS" id="PR01490">
    <property type="entry name" value="RTXTOXIND"/>
</dbReference>
<dbReference type="InterPro" id="IPR058781">
    <property type="entry name" value="HH_AprE-like"/>
</dbReference>
<evidence type="ECO:0000259" key="10">
    <source>
        <dbReference type="Pfam" id="PF25994"/>
    </source>
</evidence>
<keyword evidence="8 9" id="KW-0472">Membrane</keyword>
<dbReference type="NCBIfam" id="TIGR01843">
    <property type="entry name" value="type_I_hlyD"/>
    <property type="match status" value="1"/>
</dbReference>
<keyword evidence="13" id="KW-1185">Reference proteome</keyword>
<comment type="subcellular location">
    <subcellularLocation>
        <location evidence="1 9">Cell inner membrane</location>
        <topology evidence="1 9">Single-pass membrane protein</topology>
    </subcellularLocation>
</comment>
<dbReference type="EMBL" id="VLKG01000003">
    <property type="protein sequence ID" value="TWH76046.1"/>
    <property type="molecule type" value="Genomic_DNA"/>
</dbReference>